<dbReference type="EMBL" id="JACPRF010000069">
    <property type="protein sequence ID" value="MBI2875709.1"/>
    <property type="molecule type" value="Genomic_DNA"/>
</dbReference>
<sequence>MAISIDLLPVDYALKEASWLPGKIPYSHQVRVMELIEEALAHRKMLCIFNTSSTGGGKTLASFAHSILRHRPALGVYPTNELIEDQRRALASEFERGWGGQVLQKVDSRELDRWEWELERHGHPQILERILDWGGVVLTNPDIVYLTFFGLYGSSEHSPGINQRLFQALTEYPVYVFDEFHLYNIKQVGNIATMVGALRALQPGRGKVFVFSSATPHPLFQEAMERLGVRVEVVTAEEAPPSHPQARRVAHPIQLTLLPANLAGWKAFEALQEQFDLVRGFLDFYPGARTVFILDAVADAIRLASLLRKELGAKGVGEVHGLSSDISRRQAFQKPHTVGTSTIEVGIDFVGEAEKDLLVFEAKTAAQFVQRLGRLGRHAKSIPTPNRVLALVPQYVHDFLQEKIKEGEELPRTRLCELILEGYRAVNQFRGYFKRYAPVEAFALDRFISAQMQPDTYEMVRGALDNMIRAMSGREIEGIAREHAWLKGHKLLKPLQSFRGSDFQVAILDRTETEGSPLKTCDLFFVLRRTRFRELSKAEFFRELDEIEKRFPQEIASQRRRLELVGSEIEELMGVYGYFQVEEILEQARKVWLEAYQNRTERIGLGSIRGLIVSTDPPLDRELTWLNRTLGRKSFVCWIGRQSPWTISFSRGLPPMFELYELRIKAAGGRIIARWSIAFNQNAYFLDCLRWEEEERGDKS</sequence>
<dbReference type="InterPro" id="IPR017575">
    <property type="entry name" value="CRISPR-assoc_helicase_Cas3"/>
</dbReference>
<dbReference type="GO" id="GO:0005524">
    <property type="term" value="F:ATP binding"/>
    <property type="evidence" value="ECO:0007669"/>
    <property type="project" value="InterPro"/>
</dbReference>
<evidence type="ECO:0000259" key="1">
    <source>
        <dbReference type="PROSITE" id="PS51192"/>
    </source>
</evidence>
<dbReference type="Gene3D" id="3.40.50.300">
    <property type="entry name" value="P-loop containing nucleotide triphosphate hydrolases"/>
    <property type="match status" value="1"/>
</dbReference>
<dbReference type="GO" id="GO:0003676">
    <property type="term" value="F:nucleic acid binding"/>
    <property type="evidence" value="ECO:0007669"/>
    <property type="project" value="InterPro"/>
</dbReference>
<dbReference type="Pfam" id="PF00270">
    <property type="entry name" value="DEAD"/>
    <property type="match status" value="1"/>
</dbReference>
<proteinExistence type="predicted"/>
<dbReference type="InterPro" id="IPR011545">
    <property type="entry name" value="DEAD/DEAH_box_helicase_dom"/>
</dbReference>
<evidence type="ECO:0000313" key="3">
    <source>
        <dbReference type="Proteomes" id="UP000769766"/>
    </source>
</evidence>
<dbReference type="SMART" id="SM00487">
    <property type="entry name" value="DEXDc"/>
    <property type="match status" value="1"/>
</dbReference>
<dbReference type="PROSITE" id="PS51192">
    <property type="entry name" value="HELICASE_ATP_BIND_1"/>
    <property type="match status" value="1"/>
</dbReference>
<protein>
    <submittedName>
        <fullName evidence="2">Type I-D CRISPR-associated helicase Cas3</fullName>
    </submittedName>
</protein>
<comment type="caution">
    <text evidence="2">The sequence shown here is derived from an EMBL/GenBank/DDBJ whole genome shotgun (WGS) entry which is preliminary data.</text>
</comment>
<dbReference type="AlphaFoldDB" id="A0A932CM68"/>
<dbReference type="Proteomes" id="UP000769766">
    <property type="component" value="Unassembled WGS sequence"/>
</dbReference>
<organism evidence="2 3">
    <name type="scientific">Tectimicrobiota bacterium</name>
    <dbReference type="NCBI Taxonomy" id="2528274"/>
    <lineage>
        <taxon>Bacteria</taxon>
        <taxon>Pseudomonadati</taxon>
        <taxon>Nitrospinota/Tectimicrobiota group</taxon>
        <taxon>Candidatus Tectimicrobiota</taxon>
    </lineage>
</organism>
<dbReference type="NCBIfam" id="TIGR03158">
    <property type="entry name" value="cas3_cyano"/>
    <property type="match status" value="1"/>
</dbReference>
<accession>A0A932CM68</accession>
<reference evidence="2" key="1">
    <citation type="submission" date="2020-07" db="EMBL/GenBank/DDBJ databases">
        <title>Huge and variable diversity of episymbiotic CPR bacteria and DPANN archaea in groundwater ecosystems.</title>
        <authorList>
            <person name="He C.Y."/>
            <person name="Keren R."/>
            <person name="Whittaker M."/>
            <person name="Farag I.F."/>
            <person name="Doudna J."/>
            <person name="Cate J.H.D."/>
            <person name="Banfield J.F."/>
        </authorList>
    </citation>
    <scope>NUCLEOTIDE SEQUENCE</scope>
    <source>
        <strain evidence="2">NC_groundwater_672_Ag_B-0.1um_62_36</strain>
    </source>
</reference>
<name>A0A932CM68_UNCTE</name>
<feature type="domain" description="Helicase ATP-binding" evidence="1">
    <location>
        <begin position="39"/>
        <end position="234"/>
    </location>
</feature>
<evidence type="ECO:0000313" key="2">
    <source>
        <dbReference type="EMBL" id="MBI2875709.1"/>
    </source>
</evidence>
<dbReference type="InterPro" id="IPR014001">
    <property type="entry name" value="Helicase_ATP-bd"/>
</dbReference>
<dbReference type="SUPFAM" id="SSF52540">
    <property type="entry name" value="P-loop containing nucleoside triphosphate hydrolases"/>
    <property type="match status" value="1"/>
</dbReference>
<dbReference type="InterPro" id="IPR027417">
    <property type="entry name" value="P-loop_NTPase"/>
</dbReference>
<gene>
    <name evidence="2" type="primary">cas3</name>
    <name evidence="2" type="ORF">HYY20_02375</name>
</gene>